<dbReference type="WBParaSite" id="RSKR_0001144400.1">
    <property type="protein sequence ID" value="RSKR_0001144400.1"/>
    <property type="gene ID" value="RSKR_0001144400"/>
</dbReference>
<protein>
    <submittedName>
        <fullName evidence="2">Uncharacterized protein</fullName>
    </submittedName>
</protein>
<sequence length="84" mass="9225">MFRQQFVSLLTCGRFYGHLPVENDNRWARQVMKGPLVVGATTPSLTIVEKVPLASTPIPPLIMSQPPPNSVVAVTNIKVKKGKK</sequence>
<accession>A0AC35UFP9</accession>
<organism evidence="1 2">
    <name type="scientific">Rhabditophanes sp. KR3021</name>
    <dbReference type="NCBI Taxonomy" id="114890"/>
    <lineage>
        <taxon>Eukaryota</taxon>
        <taxon>Metazoa</taxon>
        <taxon>Ecdysozoa</taxon>
        <taxon>Nematoda</taxon>
        <taxon>Chromadorea</taxon>
        <taxon>Rhabditida</taxon>
        <taxon>Tylenchina</taxon>
        <taxon>Panagrolaimomorpha</taxon>
        <taxon>Strongyloidoidea</taxon>
        <taxon>Alloionematidae</taxon>
        <taxon>Rhabditophanes</taxon>
    </lineage>
</organism>
<name>A0AC35UFP9_9BILA</name>
<dbReference type="Proteomes" id="UP000095286">
    <property type="component" value="Unplaced"/>
</dbReference>
<proteinExistence type="predicted"/>
<evidence type="ECO:0000313" key="2">
    <source>
        <dbReference type="WBParaSite" id="RSKR_0001144400.1"/>
    </source>
</evidence>
<evidence type="ECO:0000313" key="1">
    <source>
        <dbReference type="Proteomes" id="UP000095286"/>
    </source>
</evidence>
<reference evidence="2" key="1">
    <citation type="submission" date="2016-11" db="UniProtKB">
        <authorList>
            <consortium name="WormBaseParasite"/>
        </authorList>
    </citation>
    <scope>IDENTIFICATION</scope>
    <source>
        <strain evidence="2">KR3021</strain>
    </source>
</reference>